<dbReference type="AlphaFoldDB" id="A0A151X3L8"/>
<keyword evidence="1" id="KW-0472">Membrane</keyword>
<reference evidence="2 3" key="1">
    <citation type="submission" date="2015-09" db="EMBL/GenBank/DDBJ databases">
        <title>Trachymyrmex zeteki WGS genome.</title>
        <authorList>
            <person name="Nygaard S."/>
            <person name="Hu H."/>
            <person name="Boomsma J."/>
            <person name="Zhang G."/>
        </authorList>
    </citation>
    <scope>NUCLEOTIDE SEQUENCE [LARGE SCALE GENOMIC DNA]</scope>
    <source>
        <strain evidence="2">Tzet28-1</strain>
        <tissue evidence="2">Whole body</tissue>
    </source>
</reference>
<evidence type="ECO:0000313" key="3">
    <source>
        <dbReference type="Proteomes" id="UP000075809"/>
    </source>
</evidence>
<keyword evidence="1" id="KW-0812">Transmembrane</keyword>
<organism evidence="2 3">
    <name type="scientific">Mycetomoellerius zeteki</name>
    <dbReference type="NCBI Taxonomy" id="64791"/>
    <lineage>
        <taxon>Eukaryota</taxon>
        <taxon>Metazoa</taxon>
        <taxon>Ecdysozoa</taxon>
        <taxon>Arthropoda</taxon>
        <taxon>Hexapoda</taxon>
        <taxon>Insecta</taxon>
        <taxon>Pterygota</taxon>
        <taxon>Neoptera</taxon>
        <taxon>Endopterygota</taxon>
        <taxon>Hymenoptera</taxon>
        <taxon>Apocrita</taxon>
        <taxon>Aculeata</taxon>
        <taxon>Formicoidea</taxon>
        <taxon>Formicidae</taxon>
        <taxon>Myrmicinae</taxon>
        <taxon>Mycetomoellerius</taxon>
    </lineage>
</organism>
<keyword evidence="3" id="KW-1185">Reference proteome</keyword>
<feature type="transmembrane region" description="Helical" evidence="1">
    <location>
        <begin position="7"/>
        <end position="28"/>
    </location>
</feature>
<evidence type="ECO:0000313" key="2">
    <source>
        <dbReference type="EMBL" id="KYQ54864.1"/>
    </source>
</evidence>
<dbReference type="Proteomes" id="UP000075809">
    <property type="component" value="Unassembled WGS sequence"/>
</dbReference>
<keyword evidence="1" id="KW-1133">Transmembrane helix</keyword>
<protein>
    <submittedName>
        <fullName evidence="2">Uncharacterized protein</fullName>
    </submittedName>
</protein>
<proteinExistence type="predicted"/>
<dbReference type="EMBL" id="KQ982562">
    <property type="protein sequence ID" value="KYQ54864.1"/>
    <property type="molecule type" value="Genomic_DNA"/>
</dbReference>
<evidence type="ECO:0000256" key="1">
    <source>
        <dbReference type="SAM" id="Phobius"/>
    </source>
</evidence>
<accession>A0A151X3L8</accession>
<sequence>MNKRKKAVVYITIVIKANIGGVWIPALMQNTYKRNRLPFAYENPLCSGQVRSFASIGILDLRNRNTCTNVYHPFTDMGLCRHISPCIRMED</sequence>
<name>A0A151X3L8_9HYME</name>
<gene>
    <name evidence="2" type="ORF">ALC60_06205</name>
</gene>